<dbReference type="GO" id="GO:0003824">
    <property type="term" value="F:catalytic activity"/>
    <property type="evidence" value="ECO:0007669"/>
    <property type="project" value="InterPro"/>
</dbReference>
<dbReference type="Pfam" id="PF24883">
    <property type="entry name" value="NPHP3_N"/>
    <property type="match status" value="1"/>
</dbReference>
<dbReference type="OrthoDB" id="20872at2759"/>
<feature type="repeat" description="ANK" evidence="3">
    <location>
        <begin position="1574"/>
        <end position="1611"/>
    </location>
</feature>
<dbReference type="PROSITE" id="PS50088">
    <property type="entry name" value="ANK_REPEAT"/>
    <property type="match status" value="10"/>
</dbReference>
<dbReference type="SUPFAM" id="SSF53167">
    <property type="entry name" value="Purine and uridine phosphorylases"/>
    <property type="match status" value="1"/>
</dbReference>
<feature type="domain" description="Nephrocystin 3-like N-terminal" evidence="6">
    <location>
        <begin position="407"/>
        <end position="582"/>
    </location>
</feature>
<name>A0A066XRD4_COLSU</name>
<dbReference type="Pfam" id="PF12796">
    <property type="entry name" value="Ank_2"/>
    <property type="match status" value="3"/>
</dbReference>
<evidence type="ECO:0000313" key="8">
    <source>
        <dbReference type="Proteomes" id="UP000027238"/>
    </source>
</evidence>
<dbReference type="SUPFAM" id="SSF48403">
    <property type="entry name" value="Ankyrin repeat"/>
    <property type="match status" value="3"/>
</dbReference>
<dbReference type="eggNOG" id="KOG4177">
    <property type="taxonomic scope" value="Eukaryota"/>
</dbReference>
<feature type="repeat" description="ANK" evidence="3">
    <location>
        <begin position="1209"/>
        <end position="1245"/>
    </location>
</feature>
<dbReference type="PANTHER" id="PTHR24198:SF165">
    <property type="entry name" value="ANKYRIN REPEAT-CONTAINING PROTEIN-RELATED"/>
    <property type="match status" value="1"/>
</dbReference>
<comment type="caution">
    <text evidence="7">The sequence shown here is derived from an EMBL/GenBank/DDBJ whole genome shotgun (WGS) entry which is preliminary data.</text>
</comment>
<evidence type="ECO:0000259" key="6">
    <source>
        <dbReference type="Pfam" id="PF24883"/>
    </source>
</evidence>
<dbReference type="SUPFAM" id="SSF52540">
    <property type="entry name" value="P-loop containing nucleoside triphosphate hydrolases"/>
    <property type="match status" value="1"/>
</dbReference>
<dbReference type="PRINTS" id="PR01415">
    <property type="entry name" value="ANKYRIN"/>
</dbReference>
<feature type="repeat" description="ANK" evidence="3">
    <location>
        <begin position="1345"/>
        <end position="1377"/>
    </location>
</feature>
<feature type="repeat" description="ANK" evidence="3">
    <location>
        <begin position="1246"/>
        <end position="1278"/>
    </location>
</feature>
<dbReference type="Pfam" id="PF00023">
    <property type="entry name" value="Ank"/>
    <property type="match status" value="2"/>
</dbReference>
<evidence type="ECO:0000256" key="3">
    <source>
        <dbReference type="PROSITE-ProRule" id="PRU00023"/>
    </source>
</evidence>
<dbReference type="InterPro" id="IPR056884">
    <property type="entry name" value="NPHP3-like_N"/>
</dbReference>
<organism evidence="7 8">
    <name type="scientific">Colletotrichum sublineola</name>
    <name type="common">Sorghum anthracnose fungus</name>
    <dbReference type="NCBI Taxonomy" id="1173701"/>
    <lineage>
        <taxon>Eukaryota</taxon>
        <taxon>Fungi</taxon>
        <taxon>Dikarya</taxon>
        <taxon>Ascomycota</taxon>
        <taxon>Pezizomycotina</taxon>
        <taxon>Sordariomycetes</taxon>
        <taxon>Hypocreomycetidae</taxon>
        <taxon>Glomerellales</taxon>
        <taxon>Glomerellaceae</taxon>
        <taxon>Colletotrichum</taxon>
        <taxon>Colletotrichum graminicola species complex</taxon>
    </lineage>
</organism>
<feature type="region of interest" description="Disordered" evidence="4">
    <location>
        <begin position="357"/>
        <end position="381"/>
    </location>
</feature>
<dbReference type="InterPro" id="IPR000845">
    <property type="entry name" value="Nucleoside_phosphorylase_d"/>
</dbReference>
<evidence type="ECO:0000313" key="7">
    <source>
        <dbReference type="EMBL" id="KDN71783.1"/>
    </source>
</evidence>
<dbReference type="InterPro" id="IPR036770">
    <property type="entry name" value="Ankyrin_rpt-contain_sf"/>
</dbReference>
<dbReference type="Proteomes" id="UP000027238">
    <property type="component" value="Unassembled WGS sequence"/>
</dbReference>
<dbReference type="EMBL" id="JMSE01000128">
    <property type="protein sequence ID" value="KDN71783.1"/>
    <property type="molecule type" value="Genomic_DNA"/>
</dbReference>
<keyword evidence="8" id="KW-1185">Reference proteome</keyword>
<feature type="repeat" description="ANK" evidence="3">
    <location>
        <begin position="1431"/>
        <end position="1463"/>
    </location>
</feature>
<feature type="repeat" description="ANK" evidence="3">
    <location>
        <begin position="1730"/>
        <end position="1762"/>
    </location>
</feature>
<dbReference type="STRING" id="1173701.A0A066XRD4"/>
<dbReference type="Gene3D" id="3.40.50.300">
    <property type="entry name" value="P-loop containing nucleotide triphosphate hydrolases"/>
    <property type="match status" value="1"/>
</dbReference>
<feature type="domain" description="Nucleoside phosphorylase" evidence="5">
    <location>
        <begin position="61"/>
        <end position="347"/>
    </location>
</feature>
<proteinExistence type="predicted"/>
<dbReference type="GO" id="GO:0009116">
    <property type="term" value="P:nucleoside metabolic process"/>
    <property type="evidence" value="ECO:0007669"/>
    <property type="project" value="InterPro"/>
</dbReference>
<keyword evidence="1" id="KW-0677">Repeat</keyword>
<evidence type="ECO:0000256" key="4">
    <source>
        <dbReference type="SAM" id="MobiDB-lite"/>
    </source>
</evidence>
<dbReference type="PROSITE" id="PS50297">
    <property type="entry name" value="ANK_REP_REGION"/>
    <property type="match status" value="6"/>
</dbReference>
<feature type="repeat" description="ANK" evidence="3">
    <location>
        <begin position="1279"/>
        <end position="1311"/>
    </location>
</feature>
<keyword evidence="2 3" id="KW-0040">ANK repeat</keyword>
<evidence type="ECO:0000256" key="1">
    <source>
        <dbReference type="ARBA" id="ARBA00022737"/>
    </source>
</evidence>
<dbReference type="Gene3D" id="3.40.50.1580">
    <property type="entry name" value="Nucleoside phosphorylase domain"/>
    <property type="match status" value="1"/>
</dbReference>
<feature type="compositionally biased region" description="Polar residues" evidence="4">
    <location>
        <begin position="359"/>
        <end position="376"/>
    </location>
</feature>
<dbReference type="InterPro" id="IPR002110">
    <property type="entry name" value="Ankyrin_rpt"/>
</dbReference>
<protein>
    <submittedName>
        <fullName evidence="7">Uncharacterized protein</fullName>
    </submittedName>
</protein>
<gene>
    <name evidence="7" type="ORF">CSUB01_02679</name>
</gene>
<dbReference type="SMART" id="SM00248">
    <property type="entry name" value="ANK"/>
    <property type="match status" value="19"/>
</dbReference>
<feature type="repeat" description="ANK" evidence="3">
    <location>
        <begin position="1170"/>
        <end position="1208"/>
    </location>
</feature>
<dbReference type="Pfam" id="PF01048">
    <property type="entry name" value="PNP_UDP_1"/>
    <property type="match status" value="1"/>
</dbReference>
<sequence length="1831" mass="202706">MPTERDSTNTREKRAWDSMKNHDDKTATLAKRTRLIASDLNKTDSPQHHTRIELSHEDYTVGWVCALPSEMAAAKAMLEAVHKPLSMNPNDTNQYVFGSIDHHNIVIVCLPSGQYGITRAAIVANNMRWSFPSISIRLMVGIGGGVPSKVDMRLGDVVVSCPTLSSPGVIQYDFGKTVNSGRFQVTGFLNKPPQDILGAVAKLRADHESQCSSIALILSEMVRRNPTMSAYTYRGTEQDRLYAATYDHVGETCEHCDPTELVYRNARPDNNPRIHYGTVASANQVMKHGLTRDRLAKNYDILCFEMEAAGLMDHFPCLVIRGICDYSDSHKAKQWQEYAAATAAAYAKELLSVIPPVQGAQSSQSRSNAPEASSTSPEERRESLIQSLRFGQIDSRYESIKAAHSKTCHWLLGHSDYLCWLDPDKMAEHHGFLWISGKPGAGKSTIMKYVFSQATKNATSDSAVISFFFNARGDHLERTVEGMYRSLLLQLLERFPVLQEVLDDVVPASIVHSSSGQFKVPMIQDLVLKTIAKLNRQAVTCFVDALDECDEQEVRDMLDFFVDLGHCAIQSDTKLYICFSSRHYPYMDIPHCQRFTLEDQTGHQEDIELYVNNKLQIGSKKQREDIKVQVLQKASGVFMWVVLVVDILNKEYKRGRIFAVKQRLSEIPPGLSELFRDILTRDQDNMDDFLLCIQWLLFGGRPLKREEYYFAMTAGLHPQVPIPWDTEEITTEDMNLFVLSSSKGLAETATKSKKSIVQFIHESVRDFLLKDGGLKSLWPDIESDFAENSHERLKRCCCTYLQADVSAFLAENDYLENNSSEKVASIRQEVGDKFPFMDYAATQLFYHAEAAACTIEQNGFLLEFSDRIFRSWIPRRNLFVPKNSRLVLKTSFLHFLVEQQYVSLIKTTIGSTSLCMDLSLDPLATKAKDNLLAKALRTGNEVAARAILQSLKGQYQNRQGGILPNDPRIARVFGPLINQPDKKRRMPFSYAAEQGLVDVAECLLELGGLIQSGADNPFHSATSPLLLAVENGHGDIVKLLFSWNSRIPPSEDCVELQPSSAVAPGYPNSDIVSPTDKRETTNTLMALDSAKLLSDMRSDHVVITDAFWRAIRYKRDDIAIFLLNKGAKTGPTLDLTGVEPVLHAAIHSGLESLTEKLLENGDDIKTIGKDGSTALHITSGSSILQSSSAERIARDLIERGANVREKNWRGLTPLHLACGNQTWRDSSAVAETLISNGADVNALDKSRSSPLHSACKIGNQAAVELLIERGADTRALNSDGFTPLHVAVRAGHQTIVEVFLDQGVDFQSPDKNGISSLQLSCQLPVPGIAEIMIRRLANLNILDERGRSLLHLACQYKYHQTAKILVERGAAIELPDNDGKSPLHFACGLDLLAFLDLHRTARDLRSYIHEVTDTVDLLFKHGAILDCKDNFGQTPLFYATRWSSGKIFNLLLETGADIFATDKSGQTLLFALPVTNYDIESDRAEKGEELLKRGLDPMHRDNSGQVFLHVACQFLVVGDQYLDFIREAIKFGLDVDAQDDSGRTPLMNAAKFGDRVFVSFLLQLGVDANKVDQAGRTPLTEAIQSIDRLGTRKEIVELLLKYGANPHASTETKYNPLFVAVENSSRSVVEKLLVHGVDIGVTDATGRSSLFFLPRSYEGSGEIRTDFSSSTRMVDCLVSKGANINHRDNAGQTALHHAARKRTDVVEGNSLEFYGTLGRHGIEVDAQDQTGKTALLCAVSCGNSVAMNCLLQLGANPNLSDARGQTPLCERITGRMSDVVADVQSLLSYGAAAGAVGMNGETPLDLATRLGNGELIGLLQTVLLGSNHLYT</sequence>
<dbReference type="InterPro" id="IPR027417">
    <property type="entry name" value="P-loop_NTPase"/>
</dbReference>
<feature type="region of interest" description="Disordered" evidence="4">
    <location>
        <begin position="1"/>
        <end position="21"/>
    </location>
</feature>
<accession>A0A066XRD4</accession>
<reference evidence="8" key="1">
    <citation type="journal article" date="2014" name="Genome Announc.">
        <title>Draft genome sequence of Colletotrichum sublineola, a destructive pathogen of cultivated sorghum.</title>
        <authorList>
            <person name="Baroncelli R."/>
            <person name="Sanz-Martin J.M."/>
            <person name="Rech G.E."/>
            <person name="Sukno S.A."/>
            <person name="Thon M.R."/>
        </authorList>
    </citation>
    <scope>NUCLEOTIDE SEQUENCE [LARGE SCALE GENOMIC DNA]</scope>
    <source>
        <strain evidence="8">TX430BB</strain>
    </source>
</reference>
<feature type="repeat" description="ANK" evidence="3">
    <location>
        <begin position="1612"/>
        <end position="1644"/>
    </location>
</feature>
<feature type="repeat" description="ANK" evidence="3">
    <location>
        <begin position="1541"/>
        <end position="1573"/>
    </location>
</feature>
<dbReference type="PANTHER" id="PTHR24198">
    <property type="entry name" value="ANKYRIN REPEAT AND PROTEIN KINASE DOMAIN-CONTAINING PROTEIN"/>
    <property type="match status" value="1"/>
</dbReference>
<dbReference type="Gene3D" id="1.25.40.20">
    <property type="entry name" value="Ankyrin repeat-containing domain"/>
    <property type="match status" value="4"/>
</dbReference>
<evidence type="ECO:0000256" key="2">
    <source>
        <dbReference type="ARBA" id="ARBA00023043"/>
    </source>
</evidence>
<dbReference type="InterPro" id="IPR035994">
    <property type="entry name" value="Nucleoside_phosphorylase_sf"/>
</dbReference>
<evidence type="ECO:0000259" key="5">
    <source>
        <dbReference type="Pfam" id="PF01048"/>
    </source>
</evidence>
<dbReference type="HOGENOM" id="CLU_000288_34_2_1"/>